<feature type="chain" id="PRO_5021331940" evidence="2">
    <location>
        <begin position="18"/>
        <end position="132"/>
    </location>
</feature>
<evidence type="ECO:0000256" key="2">
    <source>
        <dbReference type="SAM" id="SignalP"/>
    </source>
</evidence>
<name>A0A4Z2GND6_9TELE</name>
<dbReference type="EMBL" id="SRLO01000474">
    <property type="protein sequence ID" value="TNN54781.1"/>
    <property type="molecule type" value="Genomic_DNA"/>
</dbReference>
<keyword evidence="4" id="KW-1185">Reference proteome</keyword>
<dbReference type="AlphaFoldDB" id="A0A4Z2GND6"/>
<proteinExistence type="predicted"/>
<feature type="signal peptide" evidence="2">
    <location>
        <begin position="1"/>
        <end position="17"/>
    </location>
</feature>
<reference evidence="3 4" key="1">
    <citation type="submission" date="2019-03" db="EMBL/GenBank/DDBJ databases">
        <title>First draft genome of Liparis tanakae, snailfish: a comprehensive survey of snailfish specific genes.</title>
        <authorList>
            <person name="Kim W."/>
            <person name="Song I."/>
            <person name="Jeong J.-H."/>
            <person name="Kim D."/>
            <person name="Kim S."/>
            <person name="Ryu S."/>
            <person name="Song J.Y."/>
            <person name="Lee S.K."/>
        </authorList>
    </citation>
    <scope>NUCLEOTIDE SEQUENCE [LARGE SCALE GENOMIC DNA]</scope>
    <source>
        <tissue evidence="3">Muscle</tissue>
    </source>
</reference>
<evidence type="ECO:0000313" key="4">
    <source>
        <dbReference type="Proteomes" id="UP000314294"/>
    </source>
</evidence>
<keyword evidence="2" id="KW-0732">Signal</keyword>
<dbReference type="Proteomes" id="UP000314294">
    <property type="component" value="Unassembled WGS sequence"/>
</dbReference>
<protein>
    <submittedName>
        <fullName evidence="3">Uncharacterized protein</fullName>
    </submittedName>
</protein>
<feature type="region of interest" description="Disordered" evidence="1">
    <location>
        <begin position="83"/>
        <end position="119"/>
    </location>
</feature>
<evidence type="ECO:0000313" key="3">
    <source>
        <dbReference type="EMBL" id="TNN54781.1"/>
    </source>
</evidence>
<gene>
    <name evidence="3" type="ORF">EYF80_034987</name>
</gene>
<sequence length="132" mass="14293">MPVVIMFLRFLSMAMKGRDLLSAQQGAYSSACAEQPVPRLRLFELHSLAGPLPVPRALYSTAVEGLRVSGVPVSDTTHTHTLKKEAAAPLQRRAHGQGAAEALERKHTGGVETAPTARHRRVRVHSLTPTVL</sequence>
<evidence type="ECO:0000256" key="1">
    <source>
        <dbReference type="SAM" id="MobiDB-lite"/>
    </source>
</evidence>
<accession>A0A4Z2GND6</accession>
<comment type="caution">
    <text evidence="3">The sequence shown here is derived from an EMBL/GenBank/DDBJ whole genome shotgun (WGS) entry which is preliminary data.</text>
</comment>
<organism evidence="3 4">
    <name type="scientific">Liparis tanakae</name>
    <name type="common">Tanaka's snailfish</name>
    <dbReference type="NCBI Taxonomy" id="230148"/>
    <lineage>
        <taxon>Eukaryota</taxon>
        <taxon>Metazoa</taxon>
        <taxon>Chordata</taxon>
        <taxon>Craniata</taxon>
        <taxon>Vertebrata</taxon>
        <taxon>Euteleostomi</taxon>
        <taxon>Actinopterygii</taxon>
        <taxon>Neopterygii</taxon>
        <taxon>Teleostei</taxon>
        <taxon>Neoteleostei</taxon>
        <taxon>Acanthomorphata</taxon>
        <taxon>Eupercaria</taxon>
        <taxon>Perciformes</taxon>
        <taxon>Cottioidei</taxon>
        <taxon>Cottales</taxon>
        <taxon>Liparidae</taxon>
        <taxon>Liparis</taxon>
    </lineage>
</organism>